<feature type="domain" description="FHA" evidence="3">
    <location>
        <begin position="231"/>
        <end position="280"/>
    </location>
</feature>
<evidence type="ECO:0000259" key="3">
    <source>
        <dbReference type="PROSITE" id="PS50006"/>
    </source>
</evidence>
<sequence length="473" mass="51662">MAQAQPRIADYLSADDERPFIHKAYGGALNDADRLAYARLVEGRDPARAEWLRLEVALHSRAADDPAVIARFIELSRTIGFDFANALLRDTIMNCGSDGARLEARRVRFAFVCTKRWETLAPTDTESVRFCQQCKERVYYCDTVAAAESRALAGQCIAIPKRLSNGGVESDAVLGRPDPVGDWAARLFASGRRSTTSGALEQAECFLLVIYSRDAEMLGHCHALASAASPSTVGRGDHNSLVLGGNAVSRTHARFERRVDGWWVIDDGSVNGTYVNDEPVREARLHYGDRLQIGHTIFKLVKAPSIVETSYSPAQLDGLTGLHNRRHLVDHLDRQLGGAGSTGGPLALVMFDIDRFKQINDTYGHPAGDQVLRELAAILRQHARPGDILARHGGEEFVLLLPGTDREGAAALAEQVRTEVAAHTFTVDAHTISVTLSAGIAQADEDSGTAHRLIAAADQHLLAVRRDSRRRRP</sequence>
<dbReference type="InterPro" id="IPR043128">
    <property type="entry name" value="Rev_trsase/Diguanyl_cyclase"/>
</dbReference>
<dbReference type="InterPro" id="IPR029787">
    <property type="entry name" value="Nucleotide_cyclase"/>
</dbReference>
<dbReference type="SMART" id="SM00240">
    <property type="entry name" value="FHA"/>
    <property type="match status" value="1"/>
</dbReference>
<evidence type="ECO:0000313" key="6">
    <source>
        <dbReference type="Proteomes" id="UP001139031"/>
    </source>
</evidence>
<keyword evidence="6" id="KW-1185">Reference proteome</keyword>
<dbReference type="PANTHER" id="PTHR45138">
    <property type="entry name" value="REGULATORY COMPONENTS OF SENSORY TRANSDUCTION SYSTEM"/>
    <property type="match status" value="1"/>
</dbReference>
<proteinExistence type="predicted"/>
<dbReference type="RefSeq" id="WP_224191695.1">
    <property type="nucleotide sequence ID" value="NZ_JAIRAU010000011.1"/>
</dbReference>
<dbReference type="InterPro" id="IPR050469">
    <property type="entry name" value="Diguanylate_Cyclase"/>
</dbReference>
<accession>A0ABS7TNW3</accession>
<dbReference type="EMBL" id="JAIRAU010000011">
    <property type="protein sequence ID" value="MBZ5709923.1"/>
    <property type="molecule type" value="Genomic_DNA"/>
</dbReference>
<dbReference type="InterPro" id="IPR000160">
    <property type="entry name" value="GGDEF_dom"/>
</dbReference>
<dbReference type="SUPFAM" id="SSF49879">
    <property type="entry name" value="SMAD/FHA domain"/>
    <property type="match status" value="1"/>
</dbReference>
<dbReference type="SUPFAM" id="SSF55073">
    <property type="entry name" value="Nucleotide cyclase"/>
    <property type="match status" value="1"/>
</dbReference>
<evidence type="ECO:0000256" key="2">
    <source>
        <dbReference type="ARBA" id="ARBA00034247"/>
    </source>
</evidence>
<reference evidence="5" key="1">
    <citation type="submission" date="2021-08" db="EMBL/GenBank/DDBJ databases">
        <authorList>
            <person name="Stevens D.C."/>
        </authorList>
    </citation>
    <scope>NUCLEOTIDE SEQUENCE</scope>
    <source>
        <strain evidence="5">DSM 53165</strain>
    </source>
</reference>
<dbReference type="SMART" id="SM00267">
    <property type="entry name" value="GGDEF"/>
    <property type="match status" value="1"/>
</dbReference>
<dbReference type="CDD" id="cd01949">
    <property type="entry name" value="GGDEF"/>
    <property type="match status" value="1"/>
</dbReference>
<dbReference type="Proteomes" id="UP001139031">
    <property type="component" value="Unassembled WGS sequence"/>
</dbReference>
<dbReference type="PROSITE" id="PS50887">
    <property type="entry name" value="GGDEF"/>
    <property type="match status" value="1"/>
</dbReference>
<name>A0ABS7TNW3_9BACT</name>
<comment type="caution">
    <text evidence="5">The sequence shown here is derived from an EMBL/GenBank/DDBJ whole genome shotgun (WGS) entry which is preliminary data.</text>
</comment>
<gene>
    <name evidence="5" type="ORF">K7C98_11725</name>
</gene>
<evidence type="ECO:0000259" key="4">
    <source>
        <dbReference type="PROSITE" id="PS50887"/>
    </source>
</evidence>
<dbReference type="Pfam" id="PF00498">
    <property type="entry name" value="FHA"/>
    <property type="match status" value="1"/>
</dbReference>
<dbReference type="InterPro" id="IPR000253">
    <property type="entry name" value="FHA_dom"/>
</dbReference>
<dbReference type="EC" id="2.7.7.65" evidence="1"/>
<dbReference type="InterPro" id="IPR008984">
    <property type="entry name" value="SMAD_FHA_dom_sf"/>
</dbReference>
<dbReference type="NCBIfam" id="TIGR00254">
    <property type="entry name" value="GGDEF"/>
    <property type="match status" value="1"/>
</dbReference>
<dbReference type="PROSITE" id="PS50006">
    <property type="entry name" value="FHA_DOMAIN"/>
    <property type="match status" value="1"/>
</dbReference>
<evidence type="ECO:0000256" key="1">
    <source>
        <dbReference type="ARBA" id="ARBA00012528"/>
    </source>
</evidence>
<feature type="domain" description="GGDEF" evidence="4">
    <location>
        <begin position="344"/>
        <end position="473"/>
    </location>
</feature>
<dbReference type="Gene3D" id="2.60.200.20">
    <property type="match status" value="1"/>
</dbReference>
<evidence type="ECO:0000313" key="5">
    <source>
        <dbReference type="EMBL" id="MBZ5709923.1"/>
    </source>
</evidence>
<comment type="catalytic activity">
    <reaction evidence="2">
        <text>2 GTP = 3',3'-c-di-GMP + 2 diphosphate</text>
        <dbReference type="Rhea" id="RHEA:24898"/>
        <dbReference type="ChEBI" id="CHEBI:33019"/>
        <dbReference type="ChEBI" id="CHEBI:37565"/>
        <dbReference type="ChEBI" id="CHEBI:58805"/>
        <dbReference type="EC" id="2.7.7.65"/>
    </reaction>
</comment>
<dbReference type="Gene3D" id="3.30.70.270">
    <property type="match status" value="1"/>
</dbReference>
<dbReference type="PANTHER" id="PTHR45138:SF9">
    <property type="entry name" value="DIGUANYLATE CYCLASE DGCM-RELATED"/>
    <property type="match status" value="1"/>
</dbReference>
<protein>
    <recommendedName>
        <fullName evidence="1">diguanylate cyclase</fullName>
        <ecNumber evidence="1">2.7.7.65</ecNumber>
    </recommendedName>
</protein>
<organism evidence="5 6">
    <name type="scientific">Nannocystis pusilla</name>
    <dbReference type="NCBI Taxonomy" id="889268"/>
    <lineage>
        <taxon>Bacteria</taxon>
        <taxon>Pseudomonadati</taxon>
        <taxon>Myxococcota</taxon>
        <taxon>Polyangia</taxon>
        <taxon>Nannocystales</taxon>
        <taxon>Nannocystaceae</taxon>
        <taxon>Nannocystis</taxon>
    </lineage>
</organism>
<dbReference type="CDD" id="cd00060">
    <property type="entry name" value="FHA"/>
    <property type="match status" value="1"/>
</dbReference>
<dbReference type="Pfam" id="PF00990">
    <property type="entry name" value="GGDEF"/>
    <property type="match status" value="1"/>
</dbReference>